<feature type="domain" description="DUF1508" evidence="1">
    <location>
        <begin position="87"/>
        <end position="134"/>
    </location>
</feature>
<dbReference type="Proteomes" id="UP000823736">
    <property type="component" value="Unassembled WGS sequence"/>
</dbReference>
<dbReference type="InterPro" id="IPR010879">
    <property type="entry name" value="DUF1508"/>
</dbReference>
<dbReference type="OrthoDB" id="108721at2157"/>
<gene>
    <name evidence="2" type="ORF">J2753_001067</name>
</gene>
<reference evidence="2" key="1">
    <citation type="submission" date="2021-03" db="EMBL/GenBank/DDBJ databases">
        <title>Genomic Encyclopedia of Type Strains, Phase IV (KMG-IV): sequencing the most valuable type-strain genomes for metagenomic binning, comparative biology and taxonomic classification.</title>
        <authorList>
            <person name="Goeker M."/>
        </authorList>
    </citation>
    <scope>NUCLEOTIDE SEQUENCE</scope>
    <source>
        <strain evidence="2">DSM 26232</strain>
    </source>
</reference>
<dbReference type="Gene3D" id="2.30.29.80">
    <property type="match status" value="1"/>
</dbReference>
<evidence type="ECO:0000313" key="2">
    <source>
        <dbReference type="EMBL" id="MBP1986573.1"/>
    </source>
</evidence>
<proteinExistence type="predicted"/>
<dbReference type="RefSeq" id="WP_209490874.1">
    <property type="nucleotide sequence ID" value="NZ_JAGGLC010000002.1"/>
</dbReference>
<accession>A0A8T4GWY5</accession>
<evidence type="ECO:0000259" key="1">
    <source>
        <dbReference type="Pfam" id="PF07411"/>
    </source>
</evidence>
<protein>
    <submittedName>
        <fullName evidence="2">Uncharacterized protein YegP (UPF0339 family)</fullName>
    </submittedName>
</protein>
<dbReference type="InterPro" id="IPR036913">
    <property type="entry name" value="YegP-like_sf"/>
</dbReference>
<dbReference type="AlphaFoldDB" id="A0A8T4GWY5"/>
<comment type="caution">
    <text evidence="2">The sequence shown here is derived from an EMBL/GenBank/DDBJ whole genome shotgun (WGS) entry which is preliminary data.</text>
</comment>
<keyword evidence="3" id="KW-1185">Reference proteome</keyword>
<name>A0A8T4GWY5_9EURY</name>
<evidence type="ECO:0000313" key="3">
    <source>
        <dbReference type="Proteomes" id="UP000823736"/>
    </source>
</evidence>
<dbReference type="EMBL" id="JAGGLC010000002">
    <property type="protein sequence ID" value="MBP1986573.1"/>
    <property type="molecule type" value="Genomic_DNA"/>
</dbReference>
<dbReference type="Pfam" id="PF07411">
    <property type="entry name" value="DUF1508"/>
    <property type="match status" value="1"/>
</dbReference>
<organism evidence="2 3">
    <name type="scientific">Halolamina salifodinae</name>
    <dbReference type="NCBI Taxonomy" id="1202767"/>
    <lineage>
        <taxon>Archaea</taxon>
        <taxon>Methanobacteriati</taxon>
        <taxon>Methanobacteriota</taxon>
        <taxon>Stenosarchaea group</taxon>
        <taxon>Halobacteria</taxon>
        <taxon>Halobacteriales</taxon>
        <taxon>Haloferacaceae</taxon>
    </lineage>
</organism>
<sequence length="141" mass="15750">MKLPTKVLGDGTLHELYRSRIGDPRTDDEVRGYWLFALGNLLGTVVRFPVPELDDVLEDASADESDLDARLRSLRQSQFRFELYEANAGEHRFRLRHRNGDIVADGGEGYAEKSEADDAVDRFKLNAPNAAVEDADAAAEE</sequence>
<dbReference type="SUPFAM" id="SSF160113">
    <property type="entry name" value="YegP-like"/>
    <property type="match status" value="1"/>
</dbReference>